<organism evidence="3 4">
    <name type="scientific">Chloropicon primus</name>
    <dbReference type="NCBI Taxonomy" id="1764295"/>
    <lineage>
        <taxon>Eukaryota</taxon>
        <taxon>Viridiplantae</taxon>
        <taxon>Chlorophyta</taxon>
        <taxon>Chloropicophyceae</taxon>
        <taxon>Chloropicales</taxon>
        <taxon>Chloropicaceae</taxon>
        <taxon>Chloropicon</taxon>
    </lineage>
</organism>
<accession>A0A5B8MBT5</accession>
<dbReference type="EMBL" id="CP031034">
    <property type="protein sequence ID" value="QDZ17936.1"/>
    <property type="molecule type" value="Genomic_DNA"/>
</dbReference>
<reference evidence="3 4" key="1">
    <citation type="submission" date="2018-07" db="EMBL/GenBank/DDBJ databases">
        <title>The complete nuclear genome of the prasinophyte Chloropicon primus (CCMP1205).</title>
        <authorList>
            <person name="Pombert J.-F."/>
            <person name="Otis C."/>
            <person name="Turmel M."/>
            <person name="Lemieux C."/>
        </authorList>
    </citation>
    <scope>NUCLEOTIDE SEQUENCE [LARGE SCALE GENOMIC DNA]</scope>
    <source>
        <strain evidence="3 4">CCMP1205</strain>
    </source>
</reference>
<dbReference type="AlphaFoldDB" id="A0A5B8MBT5"/>
<gene>
    <name evidence="3" type="ORF">A3770_01p04540</name>
</gene>
<evidence type="ECO:0000313" key="3">
    <source>
        <dbReference type="EMBL" id="QDZ17936.1"/>
    </source>
</evidence>
<proteinExistence type="predicted"/>
<evidence type="ECO:0000313" key="4">
    <source>
        <dbReference type="Proteomes" id="UP000316726"/>
    </source>
</evidence>
<feature type="chain" id="PRO_5022988604" description="ShKT domain-containing protein" evidence="2">
    <location>
        <begin position="23"/>
        <end position="198"/>
    </location>
</feature>
<keyword evidence="4" id="KW-1185">Reference proteome</keyword>
<dbReference type="Proteomes" id="UP000316726">
    <property type="component" value="Chromosome 1"/>
</dbReference>
<evidence type="ECO:0000256" key="1">
    <source>
        <dbReference type="SAM" id="MobiDB-lite"/>
    </source>
</evidence>
<protein>
    <recommendedName>
        <fullName evidence="5">ShKT domain-containing protein</fullName>
    </recommendedName>
</protein>
<sequence>MERRTTCFAWVALVALVSTVLAVPDREACLKAFEGDEFAMDDDVIACVSRASDQCCEAIAAYMGLETPFANCTCSDDIVSRAISDSIPAFAVDLVMDRIAQCGTVPLSGSDACPSEPHARAFADDGDCKDAPPPYSDFTCVQQAGWGKCGEYFMRGYCDRSCGRCEEEAPKAAASSSAESTKDQFESGRSAALSEGGQ</sequence>
<evidence type="ECO:0008006" key="5">
    <source>
        <dbReference type="Google" id="ProtNLM"/>
    </source>
</evidence>
<feature type="signal peptide" evidence="2">
    <location>
        <begin position="1"/>
        <end position="22"/>
    </location>
</feature>
<name>A0A5B8MBT5_9CHLO</name>
<feature type="region of interest" description="Disordered" evidence="1">
    <location>
        <begin position="171"/>
        <end position="198"/>
    </location>
</feature>
<dbReference type="OrthoDB" id="513598at2759"/>
<evidence type="ECO:0000256" key="2">
    <source>
        <dbReference type="SAM" id="SignalP"/>
    </source>
</evidence>
<keyword evidence="2" id="KW-0732">Signal</keyword>